<evidence type="ECO:0000313" key="1">
    <source>
        <dbReference type="EMBL" id="KIZ47393.1"/>
    </source>
</evidence>
<gene>
    <name evidence="1" type="ORF">OO17_04610</name>
</gene>
<reference evidence="1 2" key="1">
    <citation type="submission" date="2014-11" db="EMBL/GenBank/DDBJ databases">
        <title>Genomics and ecophysiology of heterotrophic nitrogen fixing bacteria isolated from estuarine surface water.</title>
        <authorList>
            <person name="Bentzon-Tilia M."/>
            <person name="Severin I."/>
            <person name="Hansen L.H."/>
            <person name="Riemann L."/>
        </authorList>
    </citation>
    <scope>NUCLEOTIDE SEQUENCE [LARGE SCALE GENOMIC DNA]</scope>
    <source>
        <strain evidence="1 2">BAL398</strain>
    </source>
</reference>
<dbReference type="AlphaFoldDB" id="A0A0D7F2T3"/>
<accession>A0A0D7F2T3</accession>
<protein>
    <submittedName>
        <fullName evidence="1">Uncharacterized protein</fullName>
    </submittedName>
</protein>
<dbReference type="PATRIC" id="fig|1076.23.peg.6551"/>
<sequence>MTTPINHLNIMNNALARIGGGALMDEDEDTDLAAQVKAVYYDRVDAIFGLHHWSFSSKTFKLDALAAISENGYDATASKFITGWKYAFQMPGTRLSEPRKVMTDPRRPDDPFRDFFVEAGVLYADRAPIWASFTVRSDPAIWPPLFRLAVTTAIAADLCVPVTHDKTLAQALQADAEGMPSEGGRGGLLGRAMGKDLAGAPVSSPLSVDPLTSARHNGGAWHGRF</sequence>
<evidence type="ECO:0000313" key="2">
    <source>
        <dbReference type="Proteomes" id="UP000032515"/>
    </source>
</evidence>
<dbReference type="Proteomes" id="UP000032515">
    <property type="component" value="Unassembled WGS sequence"/>
</dbReference>
<proteinExistence type="predicted"/>
<dbReference type="EMBL" id="JXXE01000085">
    <property type="protein sequence ID" value="KIZ47393.1"/>
    <property type="molecule type" value="Genomic_DNA"/>
</dbReference>
<name>A0A0D7F2T3_RHOPL</name>
<comment type="caution">
    <text evidence="1">The sequence shown here is derived from an EMBL/GenBank/DDBJ whole genome shotgun (WGS) entry which is preliminary data.</text>
</comment>
<dbReference type="OrthoDB" id="8441904at2"/>
<organism evidence="1 2">
    <name type="scientific">Rhodopseudomonas palustris</name>
    <dbReference type="NCBI Taxonomy" id="1076"/>
    <lineage>
        <taxon>Bacteria</taxon>
        <taxon>Pseudomonadati</taxon>
        <taxon>Pseudomonadota</taxon>
        <taxon>Alphaproteobacteria</taxon>
        <taxon>Hyphomicrobiales</taxon>
        <taxon>Nitrobacteraceae</taxon>
        <taxon>Rhodopseudomonas</taxon>
    </lineage>
</organism>
<dbReference type="RefSeq" id="WP_044406293.1">
    <property type="nucleotide sequence ID" value="NZ_JXXE01000085.1"/>
</dbReference>